<reference evidence="5 6" key="1">
    <citation type="submission" date="2024-02" db="EMBL/GenBank/DDBJ databases">
        <title>Bacteria isolated from the canopy kelp, Nereocystis luetkeana.</title>
        <authorList>
            <person name="Pfister C.A."/>
            <person name="Younker I.T."/>
            <person name="Light S.H."/>
        </authorList>
    </citation>
    <scope>NUCLEOTIDE SEQUENCE [LARGE SCALE GENOMIC DNA]</scope>
    <source>
        <strain evidence="5 6">TI.1.05</strain>
    </source>
</reference>
<evidence type="ECO:0000256" key="2">
    <source>
        <dbReference type="ARBA" id="ARBA00022679"/>
    </source>
</evidence>
<evidence type="ECO:0000313" key="5">
    <source>
        <dbReference type="EMBL" id="MEL0630090.1"/>
    </source>
</evidence>
<evidence type="ECO:0000313" key="6">
    <source>
        <dbReference type="Proteomes" id="UP001369082"/>
    </source>
</evidence>
<feature type="domain" description="HipA-like C-terminal" evidence="4">
    <location>
        <begin position="59"/>
        <end position="301"/>
    </location>
</feature>
<keyword evidence="6" id="KW-1185">Reference proteome</keyword>
<evidence type="ECO:0000259" key="4">
    <source>
        <dbReference type="Pfam" id="PF07804"/>
    </source>
</evidence>
<dbReference type="InterPro" id="IPR052028">
    <property type="entry name" value="HipA_Ser/Thr_kinase"/>
</dbReference>
<dbReference type="PANTHER" id="PTHR37419:SF6">
    <property type="entry name" value="KINASE HI_0665-RELATED"/>
    <property type="match status" value="1"/>
</dbReference>
<comment type="similarity">
    <text evidence="1">Belongs to the HipA Ser/Thr kinase family.</text>
</comment>
<evidence type="ECO:0000256" key="1">
    <source>
        <dbReference type="ARBA" id="ARBA00010164"/>
    </source>
</evidence>
<gene>
    <name evidence="5" type="ORF">V6256_10790</name>
</gene>
<organism evidence="5 6">
    <name type="scientific">Psychromonas aquatilis</name>
    <dbReference type="NCBI Taxonomy" id="2005072"/>
    <lineage>
        <taxon>Bacteria</taxon>
        <taxon>Pseudomonadati</taxon>
        <taxon>Pseudomonadota</taxon>
        <taxon>Gammaproteobacteria</taxon>
        <taxon>Alteromonadales</taxon>
        <taxon>Psychromonadaceae</taxon>
        <taxon>Psychromonas</taxon>
    </lineage>
</organism>
<dbReference type="EMBL" id="JBAKAZ010000040">
    <property type="protein sequence ID" value="MEL0630090.1"/>
    <property type="molecule type" value="Genomic_DNA"/>
</dbReference>
<protein>
    <submittedName>
        <fullName evidence="5">HipA domain-containing protein</fullName>
    </submittedName>
</protein>
<name>A0ABU9GS82_9GAMM</name>
<dbReference type="Pfam" id="PF07804">
    <property type="entry name" value="HipA_C"/>
    <property type="match status" value="1"/>
</dbReference>
<accession>A0ABU9GS82</accession>
<keyword evidence="2" id="KW-0808">Transferase</keyword>
<proteinExistence type="inferred from homology"/>
<comment type="caution">
    <text evidence="5">The sequence shown here is derived from an EMBL/GenBank/DDBJ whole genome shotgun (WGS) entry which is preliminary data.</text>
</comment>
<dbReference type="PANTHER" id="PTHR37419">
    <property type="entry name" value="SERINE/THREONINE-PROTEIN KINASE TOXIN HIPA"/>
    <property type="match status" value="1"/>
</dbReference>
<evidence type="ECO:0000256" key="3">
    <source>
        <dbReference type="ARBA" id="ARBA00022777"/>
    </source>
</evidence>
<dbReference type="RefSeq" id="WP_341598220.1">
    <property type="nucleotide sequence ID" value="NZ_JBAKAZ010000040.1"/>
</dbReference>
<keyword evidence="3" id="KW-0418">Kinase</keyword>
<dbReference type="Proteomes" id="UP001369082">
    <property type="component" value="Unassembled WGS sequence"/>
</dbReference>
<dbReference type="Gene3D" id="1.10.1070.20">
    <property type="match status" value="1"/>
</dbReference>
<dbReference type="InterPro" id="IPR012893">
    <property type="entry name" value="HipA-like_C"/>
</dbReference>
<sequence>MNLNRCLITLEPLKGEKELNSGYTKKGIKYLTGNVSTKTTLPFTRSEFIEVEPVNQKGMSISGYQPKLSLCIINNQFNVVKNSAAYILKPSPEQFPMLAENEHAIMLVMQKLGFDVPPFGLVGFAKEKDEDPTEYAFIIKRYDRVSELEKIHQEQLDGSMNVADKYGKIDDVSKVSYEQVCKFLIENIDSSLKFKQDLFLRIVYAYVLGNNDLHLRNFGILVPKVGRESLAPVYDYVSTIPYFEGDPLALPLLALEENETDLAPGFNTEHGTYIGYDFILFARAIGISEKMALKLLHDATNKNASVILDTINASYMKYEHKDKVSSCINLRLKALKETDYHPL</sequence>